<sequence>MYSYEEQCVMDLSDNYTLLYSFLGREVLDAFGVEGERAFREGTRRYGRDRGQCSREKHQALGVKINMKSLFSVGGDLPPDPRFHRELQELNPEERVSHTLVCPMADIWKAYGERAIGRMYCEEFHPACYNHYAFDYGHTNLAKTLTQEKDEYCAFNVVLRAENLPEELKPLCFAEYDPGYVEPKVEVPKANGKRGFETLSIKLYYYLLEAVQESFGEEGTAAIARGLEKMALDGAQRARNTAKAYDRPFDEQVVYDTYPLTLDPSKTDLWEGYRAHGAVELFERCFVPVVRTELAKG</sequence>
<dbReference type="GO" id="GO:0016787">
    <property type="term" value="F:hydrolase activity"/>
    <property type="evidence" value="ECO:0007669"/>
    <property type="project" value="UniProtKB-KW"/>
</dbReference>
<protein>
    <submittedName>
        <fullName evidence="1">L-2-amino-thiazoline-4-carboxylic acid hydrolase</fullName>
    </submittedName>
</protein>
<reference evidence="1 2" key="1">
    <citation type="journal article" date="2021" name="Sci. Rep.">
        <title>The distribution of antibiotic resistance genes in chicken gut microbiota commensals.</title>
        <authorList>
            <person name="Juricova H."/>
            <person name="Matiasovicova J."/>
            <person name="Kubasova T."/>
            <person name="Cejkova D."/>
            <person name="Rychlik I."/>
        </authorList>
    </citation>
    <scope>NUCLEOTIDE SEQUENCE [LARGE SCALE GENOMIC DNA]</scope>
    <source>
        <strain evidence="1 2">An411</strain>
    </source>
</reference>
<accession>A0ABS2FV35</accession>
<proteinExistence type="predicted"/>
<dbReference type="Proteomes" id="UP000719500">
    <property type="component" value="Unassembled WGS sequence"/>
</dbReference>
<dbReference type="RefSeq" id="WP_204803404.1">
    <property type="nucleotide sequence ID" value="NZ_JACSNS010000001.1"/>
</dbReference>
<keyword evidence="2" id="KW-1185">Reference proteome</keyword>
<dbReference type="EMBL" id="JACSNX010000005">
    <property type="protein sequence ID" value="MBM6850916.1"/>
    <property type="molecule type" value="Genomic_DNA"/>
</dbReference>
<comment type="caution">
    <text evidence="1">The sequence shown here is derived from an EMBL/GenBank/DDBJ whole genome shotgun (WGS) entry which is preliminary data.</text>
</comment>
<name>A0ABS2FV35_9FIRM</name>
<gene>
    <name evidence="1" type="ORF">H9X91_05620</name>
</gene>
<evidence type="ECO:0000313" key="2">
    <source>
        <dbReference type="Proteomes" id="UP000719500"/>
    </source>
</evidence>
<evidence type="ECO:0000313" key="1">
    <source>
        <dbReference type="EMBL" id="MBM6850916.1"/>
    </source>
</evidence>
<keyword evidence="1" id="KW-0378">Hydrolase</keyword>
<organism evidence="1 2">
    <name type="scientific">Oscillibacter valericigenes</name>
    <dbReference type="NCBI Taxonomy" id="351091"/>
    <lineage>
        <taxon>Bacteria</taxon>
        <taxon>Bacillati</taxon>
        <taxon>Bacillota</taxon>
        <taxon>Clostridia</taxon>
        <taxon>Eubacteriales</taxon>
        <taxon>Oscillospiraceae</taxon>
        <taxon>Oscillibacter</taxon>
    </lineage>
</organism>